<evidence type="ECO:0000259" key="1">
    <source>
        <dbReference type="Pfam" id="PF14028"/>
    </source>
</evidence>
<sequence>MRDIPNEPIRSFIVGSEWLYYNIYLGPETSDKFLIYALAPLTQILIEKGIIDKWFYIRYMDENGFHLRVRFHLCDTKNNSEIILRFCHLLMPYLKERTISDVTINTYKRELERYGFNTIEEFESLFFINSQLILKLLIITEDSQENRWLYGMKAIDAFLESFSYSLPQKKELLESLKVSFGKEFGADKEIRKQLSKKYRDNKYKIEAVFNDENPELDALIKVFAEETKGYFEIILKKVKADTLDKSIIIEDFLASYIHMHCNRLFKSKQRKNEWVLYDLLYEYYYSKIARLKYSSKQQQQQQQQQQQIDLISF</sequence>
<dbReference type="Pfam" id="PF14028">
    <property type="entry name" value="Lant_dehydr_C"/>
    <property type="match status" value="1"/>
</dbReference>
<organism evidence="2 3">
    <name type="scientific">Flavobacterium collinsii</name>
    <dbReference type="NCBI Taxonomy" id="1114861"/>
    <lineage>
        <taxon>Bacteria</taxon>
        <taxon>Pseudomonadati</taxon>
        <taxon>Bacteroidota</taxon>
        <taxon>Flavobacteriia</taxon>
        <taxon>Flavobacteriales</taxon>
        <taxon>Flavobacteriaceae</taxon>
        <taxon>Flavobacterium</taxon>
    </lineage>
</organism>
<dbReference type="EMBL" id="CADCST010000064">
    <property type="protein sequence ID" value="CAA9195959.1"/>
    <property type="molecule type" value="Genomic_DNA"/>
</dbReference>
<feature type="domain" description="Thiopeptide-type bacteriocin biosynthesis" evidence="1">
    <location>
        <begin position="18"/>
        <end position="284"/>
    </location>
</feature>
<name>A0ABN7EHA6_9FLAO</name>
<evidence type="ECO:0000313" key="2">
    <source>
        <dbReference type="EMBL" id="CAA9195959.1"/>
    </source>
</evidence>
<dbReference type="RefSeq" id="WP_173964869.1">
    <property type="nucleotide sequence ID" value="NZ_CADCST010000064.1"/>
</dbReference>
<gene>
    <name evidence="2" type="ORF">FLACOL7796_00909</name>
</gene>
<protein>
    <recommendedName>
        <fullName evidence="1">Thiopeptide-type bacteriocin biosynthesis domain-containing protein</fullName>
    </recommendedName>
</protein>
<proteinExistence type="predicted"/>
<dbReference type="Proteomes" id="UP000474567">
    <property type="component" value="Unassembled WGS sequence"/>
</dbReference>
<accession>A0ABN7EHA6</accession>
<dbReference type="NCBIfam" id="TIGR03891">
    <property type="entry name" value="thiopep_ocin"/>
    <property type="match status" value="1"/>
</dbReference>
<dbReference type="InterPro" id="IPR023809">
    <property type="entry name" value="Thiopep_bacteriocin_synth_dom"/>
</dbReference>
<comment type="caution">
    <text evidence="2">The sequence shown here is derived from an EMBL/GenBank/DDBJ whole genome shotgun (WGS) entry which is preliminary data.</text>
</comment>
<evidence type="ECO:0000313" key="3">
    <source>
        <dbReference type="Proteomes" id="UP000474567"/>
    </source>
</evidence>
<keyword evidence="3" id="KW-1185">Reference proteome</keyword>
<reference evidence="2 3" key="1">
    <citation type="submission" date="2020-02" db="EMBL/GenBank/DDBJ databases">
        <authorList>
            <person name="Criscuolo A."/>
        </authorList>
    </citation>
    <scope>NUCLEOTIDE SEQUENCE [LARGE SCALE GENOMIC DNA]</scope>
    <source>
        <strain evidence="2">CECT7796</strain>
    </source>
</reference>